<gene>
    <name evidence="2" type="ORF">O3P16_05270</name>
</gene>
<dbReference type="EMBL" id="JAQGEF010000004">
    <property type="protein sequence ID" value="MDA3614207.1"/>
    <property type="molecule type" value="Genomic_DNA"/>
</dbReference>
<evidence type="ECO:0000313" key="3">
    <source>
        <dbReference type="Proteomes" id="UP001210231"/>
    </source>
</evidence>
<evidence type="ECO:0008006" key="4">
    <source>
        <dbReference type="Google" id="ProtNLM"/>
    </source>
</evidence>
<keyword evidence="3" id="KW-1185">Reference proteome</keyword>
<comment type="caution">
    <text evidence="2">The sequence shown here is derived from an EMBL/GenBank/DDBJ whole genome shotgun (WGS) entry which is preliminary data.</text>
</comment>
<proteinExistence type="predicted"/>
<name>A0ABT4UH87_9BACT</name>
<evidence type="ECO:0000313" key="2">
    <source>
        <dbReference type="EMBL" id="MDA3614207.1"/>
    </source>
</evidence>
<evidence type="ECO:0000256" key="1">
    <source>
        <dbReference type="SAM" id="SignalP"/>
    </source>
</evidence>
<accession>A0ABT4UH87</accession>
<dbReference type="RefSeq" id="WP_407030530.1">
    <property type="nucleotide sequence ID" value="NZ_JAQGEF010000004.1"/>
</dbReference>
<dbReference type="Proteomes" id="UP001210231">
    <property type="component" value="Unassembled WGS sequence"/>
</dbReference>
<feature type="signal peptide" evidence="1">
    <location>
        <begin position="1"/>
        <end position="19"/>
    </location>
</feature>
<protein>
    <recommendedName>
        <fullName evidence="4">Lipoprotein</fullName>
    </recommendedName>
</protein>
<dbReference type="PROSITE" id="PS51257">
    <property type="entry name" value="PROKAR_LIPOPROTEIN"/>
    <property type="match status" value="1"/>
</dbReference>
<feature type="chain" id="PRO_5045997036" description="Lipoprotein" evidence="1">
    <location>
        <begin position="20"/>
        <end position="153"/>
    </location>
</feature>
<keyword evidence="1" id="KW-0732">Signal</keyword>
<reference evidence="2 3" key="1">
    <citation type="submission" date="2022-12" db="EMBL/GenBank/DDBJ databases">
        <title>Chitinophagaceae gen. sp. nov., a new member of the family Chitinophagaceae, isolated from soil in a chemical factory.</title>
        <authorList>
            <person name="Ke Z."/>
        </authorList>
    </citation>
    <scope>NUCLEOTIDE SEQUENCE [LARGE SCALE GENOMIC DNA]</scope>
    <source>
        <strain evidence="2 3">LY-5</strain>
    </source>
</reference>
<organism evidence="2 3">
    <name type="scientific">Polluticaenibacter yanchengensis</name>
    <dbReference type="NCBI Taxonomy" id="3014562"/>
    <lineage>
        <taxon>Bacteria</taxon>
        <taxon>Pseudomonadati</taxon>
        <taxon>Bacteroidota</taxon>
        <taxon>Chitinophagia</taxon>
        <taxon>Chitinophagales</taxon>
        <taxon>Chitinophagaceae</taxon>
        <taxon>Polluticaenibacter</taxon>
    </lineage>
</organism>
<sequence>MRYLIIIFLALIMYSCSNGKNAPKGIQVNMLYLIKKIDKKDSWYLIYAERNDSLYKIVSKDQGKENANCNEIMIGKFYNIVLKSRKDNVPEINGIKLKPVNYIDARSPAYDKDGIECYLYDDKTEICIEPEKGIYDLYYTDDLKGICYNRLRN</sequence>